<evidence type="ECO:0000256" key="3">
    <source>
        <dbReference type="ARBA" id="ARBA00022692"/>
    </source>
</evidence>
<keyword evidence="4 6" id="KW-1133">Transmembrane helix</keyword>
<dbReference type="Pfam" id="PF02588">
    <property type="entry name" value="YitT_membrane"/>
    <property type="match status" value="1"/>
</dbReference>
<dbReference type="OrthoDB" id="3296441at2"/>
<feature type="transmembrane region" description="Helical" evidence="6">
    <location>
        <begin position="169"/>
        <end position="186"/>
    </location>
</feature>
<dbReference type="PANTHER" id="PTHR33545:SF5">
    <property type="entry name" value="UPF0750 MEMBRANE PROTEIN YITT"/>
    <property type="match status" value="1"/>
</dbReference>
<dbReference type="HOGENOM" id="CLU_063199_3_0_6"/>
<dbReference type="RefSeq" id="WP_011400199.1">
    <property type="nucleotide sequence ID" value="NC_007645.1"/>
</dbReference>
<accession>Q2S877</accession>
<keyword evidence="5 6" id="KW-0472">Membrane</keyword>
<name>Q2S877_HAHCH</name>
<dbReference type="InterPro" id="IPR003740">
    <property type="entry name" value="YitT"/>
</dbReference>
<sequence length="210" mass="22856">MSVQWRKGLAIVEGCALVALGLVFLNSSHLLVSGVAGWALIIGHWIPLSFGGLFFLLNCPFFVLSWLTLGRAFTFKSLAAIAFVSLLSDGLMALIALQATPQWLAALIAGGLIGAGLTWIMRHGASLGGVNIVAVWAEHRYDLQAGQTLFASDCLVALVGAWVFNGWELLWSLLGFVVLSWVVGRYHKRERLRREESEECESSSVELGVR</sequence>
<evidence type="ECO:0000313" key="8">
    <source>
        <dbReference type="Proteomes" id="UP000000238"/>
    </source>
</evidence>
<dbReference type="eggNOG" id="COG1284">
    <property type="taxonomic scope" value="Bacteria"/>
</dbReference>
<comment type="subcellular location">
    <subcellularLocation>
        <location evidence="1">Cell membrane</location>
        <topology evidence="1">Multi-pass membrane protein</topology>
    </subcellularLocation>
</comment>
<evidence type="ECO:0000256" key="5">
    <source>
        <dbReference type="ARBA" id="ARBA00023136"/>
    </source>
</evidence>
<evidence type="ECO:0000313" key="7">
    <source>
        <dbReference type="EMBL" id="ABC33147.1"/>
    </source>
</evidence>
<dbReference type="KEGG" id="hch:HCH_06506"/>
<feature type="transmembrane region" description="Helical" evidence="6">
    <location>
        <begin position="45"/>
        <end position="66"/>
    </location>
</feature>
<proteinExistence type="predicted"/>
<feature type="transmembrane region" description="Helical" evidence="6">
    <location>
        <begin position="103"/>
        <end position="120"/>
    </location>
</feature>
<keyword evidence="8" id="KW-1185">Reference proteome</keyword>
<keyword evidence="2" id="KW-1003">Cell membrane</keyword>
<dbReference type="STRING" id="349521.HCH_06506"/>
<reference evidence="7 8" key="1">
    <citation type="journal article" date="2005" name="Nucleic Acids Res.">
        <title>Genomic blueprint of Hahella chejuensis, a marine microbe producing an algicidal agent.</title>
        <authorList>
            <person name="Jeong H."/>
            <person name="Yim J.H."/>
            <person name="Lee C."/>
            <person name="Choi S.-H."/>
            <person name="Park Y.K."/>
            <person name="Yoon S.H."/>
            <person name="Hur C.-G."/>
            <person name="Kang H.-Y."/>
            <person name="Kim D."/>
            <person name="Lee H.H."/>
            <person name="Park K.H."/>
            <person name="Park S.-H."/>
            <person name="Park H.-S."/>
            <person name="Lee H.K."/>
            <person name="Oh T.K."/>
            <person name="Kim J.F."/>
        </authorList>
    </citation>
    <scope>NUCLEOTIDE SEQUENCE [LARGE SCALE GENOMIC DNA]</scope>
    <source>
        <strain evidence="7 8">KCTC 2396</strain>
    </source>
</reference>
<dbReference type="InterPro" id="IPR051461">
    <property type="entry name" value="UPF0750_membrane"/>
</dbReference>
<dbReference type="Proteomes" id="UP000000238">
    <property type="component" value="Chromosome"/>
</dbReference>
<evidence type="ECO:0000256" key="6">
    <source>
        <dbReference type="SAM" id="Phobius"/>
    </source>
</evidence>
<evidence type="ECO:0000256" key="2">
    <source>
        <dbReference type="ARBA" id="ARBA00022475"/>
    </source>
</evidence>
<protein>
    <submittedName>
        <fullName evidence="7">Uncharacterized conserved protein</fullName>
    </submittedName>
</protein>
<dbReference type="PANTHER" id="PTHR33545">
    <property type="entry name" value="UPF0750 MEMBRANE PROTEIN YITT-RELATED"/>
    <property type="match status" value="1"/>
</dbReference>
<organism evidence="7 8">
    <name type="scientific">Hahella chejuensis (strain KCTC 2396)</name>
    <dbReference type="NCBI Taxonomy" id="349521"/>
    <lineage>
        <taxon>Bacteria</taxon>
        <taxon>Pseudomonadati</taxon>
        <taxon>Pseudomonadota</taxon>
        <taxon>Gammaproteobacteria</taxon>
        <taxon>Oceanospirillales</taxon>
        <taxon>Hahellaceae</taxon>
        <taxon>Hahella</taxon>
    </lineage>
</organism>
<gene>
    <name evidence="7" type="ordered locus">HCH_06506</name>
</gene>
<dbReference type="EMBL" id="CP000155">
    <property type="protein sequence ID" value="ABC33147.1"/>
    <property type="molecule type" value="Genomic_DNA"/>
</dbReference>
<feature type="transmembrane region" description="Helical" evidence="6">
    <location>
        <begin position="7"/>
        <end position="25"/>
    </location>
</feature>
<evidence type="ECO:0000256" key="1">
    <source>
        <dbReference type="ARBA" id="ARBA00004651"/>
    </source>
</evidence>
<dbReference type="GO" id="GO:0005886">
    <property type="term" value="C:plasma membrane"/>
    <property type="evidence" value="ECO:0007669"/>
    <property type="project" value="UniProtKB-SubCell"/>
</dbReference>
<evidence type="ECO:0000256" key="4">
    <source>
        <dbReference type="ARBA" id="ARBA00022989"/>
    </source>
</evidence>
<dbReference type="AlphaFoldDB" id="Q2S877"/>
<feature type="transmembrane region" description="Helical" evidence="6">
    <location>
        <begin position="78"/>
        <end position="97"/>
    </location>
</feature>
<keyword evidence="3 6" id="KW-0812">Transmembrane</keyword>